<dbReference type="AlphaFoldDB" id="A0A485LZ47"/>
<dbReference type="PRINTS" id="PR01806">
    <property type="entry name" value="VIRFACTRMVIN"/>
</dbReference>
<reference evidence="9" key="1">
    <citation type="submission" date="2019-03" db="EMBL/GenBank/DDBJ databases">
        <authorList>
            <person name="Hao L."/>
        </authorList>
    </citation>
    <scope>NUCLEOTIDE SEQUENCE</scope>
</reference>
<accession>A0A485LZ47</accession>
<evidence type="ECO:0000256" key="4">
    <source>
        <dbReference type="ARBA" id="ARBA00022960"/>
    </source>
</evidence>
<protein>
    <submittedName>
        <fullName evidence="9">Putative lipid II flippase MurJ</fullName>
    </submittedName>
</protein>
<feature type="transmembrane region" description="Helical" evidence="8">
    <location>
        <begin position="135"/>
        <end position="155"/>
    </location>
</feature>
<keyword evidence="6 8" id="KW-1133">Transmembrane helix</keyword>
<feature type="transmembrane region" description="Helical" evidence="8">
    <location>
        <begin position="53"/>
        <end position="71"/>
    </location>
</feature>
<dbReference type="PIRSF" id="PIRSF002869">
    <property type="entry name" value="MviN"/>
    <property type="match status" value="1"/>
</dbReference>
<proteinExistence type="inferred from homology"/>
<dbReference type="GO" id="GO:0009252">
    <property type="term" value="P:peptidoglycan biosynthetic process"/>
    <property type="evidence" value="ECO:0007669"/>
    <property type="project" value="UniProtKB-KW"/>
</dbReference>
<organism evidence="9">
    <name type="scientific">anaerobic digester metagenome</name>
    <dbReference type="NCBI Taxonomy" id="1263854"/>
    <lineage>
        <taxon>unclassified sequences</taxon>
        <taxon>metagenomes</taxon>
        <taxon>ecological metagenomes</taxon>
    </lineage>
</organism>
<dbReference type="GO" id="GO:0005886">
    <property type="term" value="C:plasma membrane"/>
    <property type="evidence" value="ECO:0007669"/>
    <property type="project" value="UniProtKB-SubCell"/>
</dbReference>
<keyword evidence="5" id="KW-0573">Peptidoglycan synthesis</keyword>
<feature type="transmembrane region" description="Helical" evidence="8">
    <location>
        <begin position="387"/>
        <end position="406"/>
    </location>
</feature>
<evidence type="ECO:0000256" key="5">
    <source>
        <dbReference type="ARBA" id="ARBA00022984"/>
    </source>
</evidence>
<evidence type="ECO:0000256" key="6">
    <source>
        <dbReference type="ARBA" id="ARBA00022989"/>
    </source>
</evidence>
<comment type="subcellular location">
    <subcellularLocation>
        <location evidence="1">Cell membrane</location>
        <topology evidence="1">Multi-pass membrane protein</topology>
    </subcellularLocation>
</comment>
<feature type="transmembrane region" description="Helical" evidence="8">
    <location>
        <begin position="358"/>
        <end position="375"/>
    </location>
</feature>
<feature type="transmembrane region" description="Helical" evidence="8">
    <location>
        <begin position="280"/>
        <end position="302"/>
    </location>
</feature>
<keyword evidence="4" id="KW-0133">Cell shape</keyword>
<dbReference type="Pfam" id="PF03023">
    <property type="entry name" value="MurJ"/>
    <property type="match status" value="1"/>
</dbReference>
<feature type="transmembrane region" description="Helical" evidence="8">
    <location>
        <begin position="444"/>
        <end position="466"/>
    </location>
</feature>
<dbReference type="InterPro" id="IPR004268">
    <property type="entry name" value="MurJ"/>
</dbReference>
<keyword evidence="2" id="KW-1003">Cell membrane</keyword>
<dbReference type="GO" id="GO:0015648">
    <property type="term" value="F:lipid-linked peptidoglycan transporter activity"/>
    <property type="evidence" value="ECO:0007669"/>
    <property type="project" value="TreeGrafter"/>
</dbReference>
<feature type="transmembrane region" description="Helical" evidence="8">
    <location>
        <begin position="478"/>
        <end position="500"/>
    </location>
</feature>
<feature type="transmembrane region" description="Helical" evidence="8">
    <location>
        <begin position="92"/>
        <end position="115"/>
    </location>
</feature>
<name>A0A485LZ47_9ZZZZ</name>
<feature type="transmembrane region" description="Helical" evidence="8">
    <location>
        <begin position="314"/>
        <end position="338"/>
    </location>
</feature>
<feature type="transmembrane region" description="Helical" evidence="8">
    <location>
        <begin position="192"/>
        <end position="212"/>
    </location>
</feature>
<dbReference type="EMBL" id="CAADRM010000092">
    <property type="protein sequence ID" value="VFU14522.1"/>
    <property type="molecule type" value="Genomic_DNA"/>
</dbReference>
<evidence type="ECO:0000256" key="7">
    <source>
        <dbReference type="ARBA" id="ARBA00023136"/>
    </source>
</evidence>
<dbReference type="HAMAP" id="MF_02078">
    <property type="entry name" value="MurJ_MviN"/>
    <property type="match status" value="1"/>
</dbReference>
<dbReference type="InterPro" id="IPR051050">
    <property type="entry name" value="Lipid_II_flippase_MurJ/MviN"/>
</dbReference>
<dbReference type="NCBIfam" id="TIGR01695">
    <property type="entry name" value="murJ_mviN"/>
    <property type="match status" value="1"/>
</dbReference>
<dbReference type="PANTHER" id="PTHR47019">
    <property type="entry name" value="LIPID II FLIPPASE MURJ"/>
    <property type="match status" value="1"/>
</dbReference>
<dbReference type="PANTHER" id="PTHR47019:SF1">
    <property type="entry name" value="LIPID II FLIPPASE MURJ"/>
    <property type="match status" value="1"/>
</dbReference>
<gene>
    <name evidence="9" type="primary">murJ</name>
    <name evidence="9" type="ORF">SCFA_30051</name>
</gene>
<feature type="transmembrane region" description="Helical" evidence="8">
    <location>
        <begin position="233"/>
        <end position="260"/>
    </location>
</feature>
<evidence type="ECO:0000313" key="9">
    <source>
        <dbReference type="EMBL" id="VFU14522.1"/>
    </source>
</evidence>
<feature type="transmembrane region" description="Helical" evidence="8">
    <location>
        <begin position="412"/>
        <end position="432"/>
    </location>
</feature>
<feature type="transmembrane region" description="Helical" evidence="8">
    <location>
        <begin position="167"/>
        <end position="186"/>
    </location>
</feature>
<evidence type="ECO:0000256" key="8">
    <source>
        <dbReference type="SAM" id="Phobius"/>
    </source>
</evidence>
<keyword evidence="7 8" id="KW-0472">Membrane</keyword>
<dbReference type="GO" id="GO:0008360">
    <property type="term" value="P:regulation of cell shape"/>
    <property type="evidence" value="ECO:0007669"/>
    <property type="project" value="UniProtKB-KW"/>
</dbReference>
<evidence type="ECO:0000256" key="1">
    <source>
        <dbReference type="ARBA" id="ARBA00004651"/>
    </source>
</evidence>
<keyword evidence="3 8" id="KW-0812">Transmembrane</keyword>
<sequence>MKKSTKRKIAAVGGLTGISRILGFVRDMVMAWLLGAGLLADAFIVAFRIPNLLRRFMAEGAVSVAFVPVFVESKEKDGLQKAVELTRGVFTLLFFSLAGLVILGEIVAPFIVALIAPGFLDQEIFDVTVHLTRIMFPFILLIGIGALLMGVLNSLGHFSAPAGAPILLNVFMIGMPVLFHVVYPVFSSPADAFAWGVILGGIAQILLQIVPLRRMRVSVGFTRNIFHSRLRQVLKLMGVAAVGASVYQLNVFIGTLLASLLSTGSVSYLYYANRIVELPLGLFAFAVSNVMLPSLSAAYARTDHQALRTLTGESIVAVLLFTIPATIGIIVLAEPIFAVLFMRGAFGPDDVAASAQALRMYALGLCAVGVSRVLTQTLYAMQQANQVVRTAWISLVVNVLLSAALMPFLKHAGIALASSISVAVQMVMLSRILTRQGITLSSEVWSPVGKMAGAVAAMGAGLFWFVRMEFWTEGLNLMSLSLLASSIGLGAAVYFALLWIMGMRNFGR</sequence>
<feature type="transmembrane region" description="Helical" evidence="8">
    <location>
        <begin position="29"/>
        <end position="47"/>
    </location>
</feature>
<evidence type="ECO:0000256" key="3">
    <source>
        <dbReference type="ARBA" id="ARBA00022692"/>
    </source>
</evidence>
<dbReference type="CDD" id="cd13123">
    <property type="entry name" value="MATE_MurJ_like"/>
    <property type="match status" value="1"/>
</dbReference>
<dbReference type="GO" id="GO:0034204">
    <property type="term" value="P:lipid translocation"/>
    <property type="evidence" value="ECO:0007669"/>
    <property type="project" value="TreeGrafter"/>
</dbReference>
<evidence type="ECO:0000256" key="2">
    <source>
        <dbReference type="ARBA" id="ARBA00022475"/>
    </source>
</evidence>